<evidence type="ECO:0000256" key="1">
    <source>
        <dbReference type="ARBA" id="ARBA00022478"/>
    </source>
</evidence>
<proteinExistence type="inferred from homology"/>
<keyword evidence="8 12" id="KW-0862">Zinc</keyword>
<evidence type="ECO:0000256" key="4">
    <source>
        <dbReference type="ARBA" id="ARBA00022695"/>
    </source>
</evidence>
<dbReference type="GO" id="GO:0005737">
    <property type="term" value="C:cytoplasm"/>
    <property type="evidence" value="ECO:0007669"/>
    <property type="project" value="TreeGrafter"/>
</dbReference>
<comment type="domain">
    <text evidence="12">Contains an N-terminal zinc-binding domain, a central core domain that contains the primase activity, and a C-terminal DnaB-binding domain.</text>
</comment>
<dbReference type="InterPro" id="IPR037068">
    <property type="entry name" value="DNA_primase_core_N_sf"/>
</dbReference>
<accession>A0A0R1TZD5</accession>
<keyword evidence="1 12" id="KW-0240">DNA-directed RNA polymerase</keyword>
<dbReference type="Pfam" id="PF13155">
    <property type="entry name" value="Toprim_2"/>
    <property type="match status" value="1"/>
</dbReference>
<feature type="zinc finger region" description="CHC2-type" evidence="12 14">
    <location>
        <begin position="41"/>
        <end position="65"/>
    </location>
</feature>
<evidence type="ECO:0000259" key="16">
    <source>
        <dbReference type="PROSITE" id="PS50880"/>
    </source>
</evidence>
<dbReference type="Gene3D" id="1.10.860.10">
    <property type="entry name" value="DNAb Helicase, Chain A"/>
    <property type="match status" value="1"/>
</dbReference>
<dbReference type="Gene3D" id="3.90.580.10">
    <property type="entry name" value="Zinc finger, CHC2-type domain"/>
    <property type="match status" value="1"/>
</dbReference>
<keyword evidence="6 12" id="KW-0479">Metal-binding</keyword>
<keyword evidence="4 12" id="KW-0548">Nucleotidyltransferase</keyword>
<dbReference type="CDD" id="cd03364">
    <property type="entry name" value="TOPRIM_DnaG_primases"/>
    <property type="match status" value="1"/>
</dbReference>
<dbReference type="PROSITE" id="PS50880">
    <property type="entry name" value="TOPRIM"/>
    <property type="match status" value="1"/>
</dbReference>
<dbReference type="eggNOG" id="COG0358">
    <property type="taxonomic scope" value="Bacteria"/>
</dbReference>
<feature type="region of interest" description="Disordered" evidence="15">
    <location>
        <begin position="449"/>
        <end position="471"/>
    </location>
</feature>
<dbReference type="Gene3D" id="3.40.1360.10">
    <property type="match status" value="1"/>
</dbReference>
<dbReference type="SUPFAM" id="SSF57783">
    <property type="entry name" value="Zinc beta-ribbon"/>
    <property type="match status" value="1"/>
</dbReference>
<comment type="subunit">
    <text evidence="12">Monomer. Interacts with DnaB.</text>
</comment>
<evidence type="ECO:0000256" key="10">
    <source>
        <dbReference type="ARBA" id="ARBA00023125"/>
    </source>
</evidence>
<evidence type="ECO:0000256" key="14">
    <source>
        <dbReference type="PIRSR" id="PIRSR002811-1"/>
    </source>
</evidence>
<keyword evidence="18" id="KW-1185">Reference proteome</keyword>
<evidence type="ECO:0000256" key="11">
    <source>
        <dbReference type="ARBA" id="ARBA00023163"/>
    </source>
</evidence>
<dbReference type="InterPro" id="IPR019475">
    <property type="entry name" value="DNA_primase_DnaB-bd"/>
</dbReference>
<dbReference type="InterPro" id="IPR016136">
    <property type="entry name" value="DNA_helicase_N/primase_C"/>
</dbReference>
<comment type="catalytic activity">
    <reaction evidence="12">
        <text>ssDNA + n NTP = ssDNA/pppN(pN)n-1 hybrid + (n-1) diphosphate.</text>
        <dbReference type="EC" id="2.7.7.101"/>
    </reaction>
</comment>
<dbReference type="EMBL" id="AZFT01000053">
    <property type="protein sequence ID" value="KRL83973.1"/>
    <property type="molecule type" value="Genomic_DNA"/>
</dbReference>
<dbReference type="HAMAP" id="MF_00974">
    <property type="entry name" value="DNA_primase_DnaG"/>
    <property type="match status" value="1"/>
</dbReference>
<dbReference type="InterPro" id="IPR006171">
    <property type="entry name" value="TOPRIM_dom"/>
</dbReference>
<dbReference type="STRING" id="1423724.FC32_GL001243"/>
<feature type="domain" description="Toprim" evidence="16">
    <location>
        <begin position="264"/>
        <end position="346"/>
    </location>
</feature>
<keyword evidence="3 12" id="KW-0808">Transferase</keyword>
<dbReference type="PANTHER" id="PTHR30313">
    <property type="entry name" value="DNA PRIMASE"/>
    <property type="match status" value="1"/>
</dbReference>
<evidence type="ECO:0000256" key="7">
    <source>
        <dbReference type="ARBA" id="ARBA00022771"/>
    </source>
</evidence>
<evidence type="ECO:0000313" key="17">
    <source>
        <dbReference type="EMBL" id="KRL83973.1"/>
    </source>
</evidence>
<keyword evidence="11 12" id="KW-0804">Transcription</keyword>
<keyword evidence="5 12" id="KW-0235">DNA replication</keyword>
<dbReference type="InterPro" id="IPR002694">
    <property type="entry name" value="Znf_CHC2"/>
</dbReference>
<dbReference type="NCBIfam" id="TIGR01391">
    <property type="entry name" value="dnaG"/>
    <property type="match status" value="1"/>
</dbReference>
<dbReference type="GO" id="GO:0000428">
    <property type="term" value="C:DNA-directed RNA polymerase complex"/>
    <property type="evidence" value="ECO:0007669"/>
    <property type="project" value="UniProtKB-KW"/>
</dbReference>
<dbReference type="Proteomes" id="UP000051324">
    <property type="component" value="Unassembled WGS sequence"/>
</dbReference>
<evidence type="ECO:0000256" key="6">
    <source>
        <dbReference type="ARBA" id="ARBA00022723"/>
    </source>
</evidence>
<dbReference type="GO" id="GO:0003899">
    <property type="term" value="F:DNA-directed RNA polymerase activity"/>
    <property type="evidence" value="ECO:0007669"/>
    <property type="project" value="UniProtKB-UniRule"/>
</dbReference>
<evidence type="ECO:0000256" key="9">
    <source>
        <dbReference type="ARBA" id="ARBA00022842"/>
    </source>
</evidence>
<keyword evidence="7 12" id="KW-0863">Zinc-finger</keyword>
<dbReference type="Gene3D" id="3.90.980.10">
    <property type="entry name" value="DNA primase, catalytic core, N-terminal domain"/>
    <property type="match status" value="1"/>
</dbReference>
<evidence type="ECO:0000256" key="3">
    <source>
        <dbReference type="ARBA" id="ARBA00022679"/>
    </source>
</evidence>
<dbReference type="Pfam" id="PF01807">
    <property type="entry name" value="Zn_ribbon_DnaG"/>
    <property type="match status" value="1"/>
</dbReference>
<dbReference type="GO" id="GO:0006269">
    <property type="term" value="P:DNA replication, synthesis of primer"/>
    <property type="evidence" value="ECO:0007669"/>
    <property type="project" value="UniProtKB-UniRule"/>
</dbReference>
<sequence length="618" mass="71379">MNQRRIPTDVIDQVRSDVNILDIVGQYVQLHRSGSNWFGLCPFHTEKTGSFSVNEAKQFFHCFSCGRGGNVFKFLMEIEDLTFPEAVYRTAQLAGIELDKSYLPQQNSANDRSETGQLKRLYTQVSQLYHHILVNTKLGQPALDYLHQRGLDDELIKEFQLGYAPADELLRAFLHEKKEDDYQLLRKSGLFSERETGNLAERFNDRIMFPIRDQTGQVIAFSGRLLAKVPKLPKYLNSPEGPLFNKRKILFNFDKAKKEIRHEGQVILFEGFMDVLAAWRSGVKNGVASMGTSLTSEQIYLLEQTANKLFICYDGDTPGQNATKRALELIAPLSKFEIGVISLPEKLDPDEFVNKYGTDKFKEFIAQNKQTELEFYLEYFKQDRNLEKENDQLSYITDVLERVATVKDPVARDLALNRLAKDFGIERVNLNSQLQSFIQQTQAQEIKENQTASYKRSDQVSYSTQQRQEQKRYSPLEQAERLLLYRILHDHDVFTRIQNLADFAFVHEDYETIYLLAEGYFDRYASYESASFLDYLKDENLRQLIISLELTEYGEVSEQEISDCLNFIIQRSPLETQISEVQAKINQAKRIGDAQAVVTHTAKLIELLQKKQTEKSII</sequence>
<dbReference type="SUPFAM" id="SSF56731">
    <property type="entry name" value="DNA primase core"/>
    <property type="match status" value="1"/>
</dbReference>
<reference evidence="17 18" key="1">
    <citation type="journal article" date="2015" name="Genome Announc.">
        <title>Expanding the biotechnology potential of lactobacilli through comparative genomics of 213 strains and associated genera.</title>
        <authorList>
            <person name="Sun Z."/>
            <person name="Harris H.M."/>
            <person name="McCann A."/>
            <person name="Guo C."/>
            <person name="Argimon S."/>
            <person name="Zhang W."/>
            <person name="Yang X."/>
            <person name="Jeffery I.B."/>
            <person name="Cooney J.C."/>
            <person name="Kagawa T.F."/>
            <person name="Liu W."/>
            <person name="Song Y."/>
            <person name="Salvetti E."/>
            <person name="Wrobel A."/>
            <person name="Rasinkangas P."/>
            <person name="Parkhill J."/>
            <person name="Rea M.C."/>
            <person name="O'Sullivan O."/>
            <person name="Ritari J."/>
            <person name="Douillard F.P."/>
            <person name="Paul Ross R."/>
            <person name="Yang R."/>
            <person name="Briner A.E."/>
            <person name="Felis G.E."/>
            <person name="de Vos W.M."/>
            <person name="Barrangou R."/>
            <person name="Klaenhammer T.R."/>
            <person name="Caufield P.W."/>
            <person name="Cui Y."/>
            <person name="Zhang H."/>
            <person name="O'Toole P.W."/>
        </authorList>
    </citation>
    <scope>NUCLEOTIDE SEQUENCE [LARGE SCALE GENOMIC DNA]</scope>
    <source>
        <strain evidence="17 18">DSM 16634</strain>
    </source>
</reference>
<keyword evidence="9" id="KW-0460">Magnesium</keyword>
<dbReference type="EC" id="2.7.7.101" evidence="12"/>
<dbReference type="InterPro" id="IPR030846">
    <property type="entry name" value="DnaG_bac"/>
</dbReference>
<feature type="compositionally biased region" description="Polar residues" evidence="15">
    <location>
        <begin position="449"/>
        <end position="467"/>
    </location>
</feature>
<dbReference type="InterPro" id="IPR006295">
    <property type="entry name" value="DNA_primase_DnaG"/>
</dbReference>
<dbReference type="AlphaFoldDB" id="A0A0R1TZD5"/>
<organism evidence="17 18">
    <name type="scientific">Ligilactobacillus apodemi DSM 16634 = JCM 16172</name>
    <dbReference type="NCBI Taxonomy" id="1423724"/>
    <lineage>
        <taxon>Bacteria</taxon>
        <taxon>Bacillati</taxon>
        <taxon>Bacillota</taxon>
        <taxon>Bacilli</taxon>
        <taxon>Lactobacillales</taxon>
        <taxon>Lactobacillaceae</taxon>
        <taxon>Ligilactobacillus</taxon>
    </lineage>
</organism>
<dbReference type="GO" id="GO:0008270">
    <property type="term" value="F:zinc ion binding"/>
    <property type="evidence" value="ECO:0007669"/>
    <property type="project" value="UniProtKB-UniRule"/>
</dbReference>
<evidence type="ECO:0000256" key="2">
    <source>
        <dbReference type="ARBA" id="ARBA00022515"/>
    </source>
</evidence>
<dbReference type="GO" id="GO:0003677">
    <property type="term" value="F:DNA binding"/>
    <property type="evidence" value="ECO:0007669"/>
    <property type="project" value="UniProtKB-KW"/>
</dbReference>
<name>A0A0R1TZD5_9LACO</name>
<dbReference type="PANTHER" id="PTHR30313:SF2">
    <property type="entry name" value="DNA PRIMASE"/>
    <property type="match status" value="1"/>
</dbReference>
<keyword evidence="10 12" id="KW-0238">DNA-binding</keyword>
<evidence type="ECO:0000256" key="15">
    <source>
        <dbReference type="SAM" id="MobiDB-lite"/>
    </source>
</evidence>
<dbReference type="GO" id="GO:1990077">
    <property type="term" value="C:primosome complex"/>
    <property type="evidence" value="ECO:0007669"/>
    <property type="project" value="UniProtKB-KW"/>
</dbReference>
<comment type="similarity">
    <text evidence="12 13">Belongs to the DnaG primase family.</text>
</comment>
<comment type="function">
    <text evidence="12 13">RNA polymerase that catalyzes the synthesis of short RNA molecules used as primers for DNA polymerase during DNA replication.</text>
</comment>
<dbReference type="PIRSF" id="PIRSF002811">
    <property type="entry name" value="DnaG"/>
    <property type="match status" value="1"/>
</dbReference>
<evidence type="ECO:0000256" key="8">
    <source>
        <dbReference type="ARBA" id="ARBA00022833"/>
    </source>
</evidence>
<gene>
    <name evidence="12" type="primary">dnaG</name>
    <name evidence="17" type="ORF">FC32_GL001243</name>
</gene>
<evidence type="ECO:0000313" key="18">
    <source>
        <dbReference type="Proteomes" id="UP000051324"/>
    </source>
</evidence>
<dbReference type="InterPro" id="IPR036977">
    <property type="entry name" value="DNA_primase_Znf_CHC2"/>
</dbReference>
<dbReference type="RefSeq" id="WP_035460096.1">
    <property type="nucleotide sequence ID" value="NZ_AZFT01000053.1"/>
</dbReference>
<dbReference type="InterPro" id="IPR013264">
    <property type="entry name" value="DNAG_N"/>
</dbReference>
<dbReference type="SMART" id="SM00400">
    <property type="entry name" value="ZnF_CHCC"/>
    <property type="match status" value="1"/>
</dbReference>
<dbReference type="InterPro" id="IPR034151">
    <property type="entry name" value="TOPRIM_DnaG_bac"/>
</dbReference>
<keyword evidence="2 12" id="KW-0639">Primosome</keyword>
<dbReference type="InterPro" id="IPR050219">
    <property type="entry name" value="DnaG_primase"/>
</dbReference>
<dbReference type="PATRIC" id="fig|1423724.4.peg.1299"/>
<dbReference type="Pfam" id="PF10410">
    <property type="entry name" value="DnaB_bind"/>
    <property type="match status" value="1"/>
</dbReference>
<evidence type="ECO:0000256" key="13">
    <source>
        <dbReference type="PIRNR" id="PIRNR002811"/>
    </source>
</evidence>
<comment type="caution">
    <text evidence="17">The sequence shown here is derived from an EMBL/GenBank/DDBJ whole genome shotgun (WGS) entry which is preliminary data.</text>
</comment>
<comment type="cofactor">
    <cofactor evidence="12 13 14">
        <name>Zn(2+)</name>
        <dbReference type="ChEBI" id="CHEBI:29105"/>
    </cofactor>
    <text evidence="12 13 14">Binds 1 zinc ion per monomer.</text>
</comment>
<protein>
    <recommendedName>
        <fullName evidence="12 13">DNA primase</fullName>
        <ecNumber evidence="12">2.7.7.101</ecNumber>
    </recommendedName>
</protein>
<dbReference type="Pfam" id="PF08275">
    <property type="entry name" value="DNAG_N"/>
    <property type="match status" value="1"/>
</dbReference>
<dbReference type="FunFam" id="3.90.580.10:FF:000001">
    <property type="entry name" value="DNA primase"/>
    <property type="match status" value="1"/>
</dbReference>
<dbReference type="SMART" id="SM00493">
    <property type="entry name" value="TOPRIM"/>
    <property type="match status" value="1"/>
</dbReference>
<evidence type="ECO:0000256" key="12">
    <source>
        <dbReference type="HAMAP-Rule" id="MF_00974"/>
    </source>
</evidence>
<evidence type="ECO:0000256" key="5">
    <source>
        <dbReference type="ARBA" id="ARBA00022705"/>
    </source>
</evidence>